<evidence type="ECO:0000313" key="3">
    <source>
        <dbReference type="Proteomes" id="UP000196158"/>
    </source>
</evidence>
<feature type="region of interest" description="Disordered" evidence="1">
    <location>
        <begin position="100"/>
        <end position="143"/>
    </location>
</feature>
<evidence type="ECO:0000256" key="1">
    <source>
        <dbReference type="SAM" id="MobiDB-lite"/>
    </source>
</evidence>
<name>A0A1X7QZX5_9SACH</name>
<feature type="compositionally biased region" description="Basic and acidic residues" evidence="1">
    <location>
        <begin position="100"/>
        <end position="110"/>
    </location>
</feature>
<sequence>MSSNGSQEGFTNIENPPQPKDNYEETVQGAFQNNSYVGAPTNNYRRASTSPDTTILEQPTKMSRNPSMNMQDAIHIRRLSTEINSDNLVDDVLDNSDKITKSKEGKKKPVEFNGKYNDVSSSSNIPKEQTGDNPFRRREGSAFKYEDYKKEMYDKVGFE</sequence>
<dbReference type="Proteomes" id="UP000196158">
    <property type="component" value="Unassembled WGS sequence"/>
</dbReference>
<feature type="region of interest" description="Disordered" evidence="1">
    <location>
        <begin position="1"/>
        <end position="68"/>
    </location>
</feature>
<gene>
    <name evidence="2" type="ORF">KASA_0P00902G</name>
</gene>
<protein>
    <submittedName>
        <fullName evidence="2">Similar to Saccharomyces cerevisiae YFR017C IGD1 Cytoplasmic protein that inhibits Gdb1p glycogen debranching activity</fullName>
    </submittedName>
</protein>
<proteinExistence type="predicted"/>
<dbReference type="EMBL" id="FXLY01000003">
    <property type="protein sequence ID" value="SMN18965.1"/>
    <property type="molecule type" value="Genomic_DNA"/>
</dbReference>
<reference evidence="2 3" key="1">
    <citation type="submission" date="2017-04" db="EMBL/GenBank/DDBJ databases">
        <authorList>
            <person name="Afonso C.L."/>
            <person name="Miller P.J."/>
            <person name="Scott M.A."/>
            <person name="Spackman E."/>
            <person name="Goraichik I."/>
            <person name="Dimitrov K.M."/>
            <person name="Suarez D.L."/>
            <person name="Swayne D.E."/>
        </authorList>
    </citation>
    <scope>NUCLEOTIDE SEQUENCE [LARGE SCALE GENOMIC DNA]</scope>
</reference>
<feature type="compositionally biased region" description="Basic and acidic residues" evidence="1">
    <location>
        <begin position="134"/>
        <end position="143"/>
    </location>
</feature>
<dbReference type="AlphaFoldDB" id="A0A1X7QZX5"/>
<feature type="compositionally biased region" description="Polar residues" evidence="1">
    <location>
        <begin position="29"/>
        <end position="68"/>
    </location>
</feature>
<organism evidence="2 3">
    <name type="scientific">Maudiozyma saulgeensis</name>
    <dbReference type="NCBI Taxonomy" id="1789683"/>
    <lineage>
        <taxon>Eukaryota</taxon>
        <taxon>Fungi</taxon>
        <taxon>Dikarya</taxon>
        <taxon>Ascomycota</taxon>
        <taxon>Saccharomycotina</taxon>
        <taxon>Saccharomycetes</taxon>
        <taxon>Saccharomycetales</taxon>
        <taxon>Saccharomycetaceae</taxon>
        <taxon>Maudiozyma</taxon>
    </lineage>
</organism>
<evidence type="ECO:0000313" key="2">
    <source>
        <dbReference type="EMBL" id="SMN18965.1"/>
    </source>
</evidence>
<accession>A0A1X7QZX5</accession>
<keyword evidence="3" id="KW-1185">Reference proteome</keyword>
<feature type="compositionally biased region" description="Polar residues" evidence="1">
    <location>
        <begin position="118"/>
        <end position="127"/>
    </location>
</feature>
<feature type="compositionally biased region" description="Polar residues" evidence="1">
    <location>
        <begin position="1"/>
        <end position="15"/>
    </location>
</feature>
<dbReference type="OrthoDB" id="10386750at2759"/>